<dbReference type="OrthoDB" id="1488806at2"/>
<dbReference type="InterPro" id="IPR023298">
    <property type="entry name" value="ATPase_P-typ_TM_dom_sf"/>
</dbReference>
<dbReference type="GO" id="GO:0055070">
    <property type="term" value="P:copper ion homeostasis"/>
    <property type="evidence" value="ECO:0007669"/>
    <property type="project" value="TreeGrafter"/>
</dbReference>
<dbReference type="PATRIC" id="fig|926556.3.peg.3047"/>
<dbReference type="InterPro" id="IPR006121">
    <property type="entry name" value="HMA_dom"/>
</dbReference>
<keyword evidence="16" id="KW-1185">Reference proteome</keyword>
<dbReference type="Gene3D" id="3.30.70.100">
    <property type="match status" value="1"/>
</dbReference>
<dbReference type="Pfam" id="PF00403">
    <property type="entry name" value="HMA"/>
    <property type="match status" value="1"/>
</dbReference>
<dbReference type="PANTHER" id="PTHR43520:SF5">
    <property type="entry name" value="CATION-TRANSPORTING P-TYPE ATPASE-RELATED"/>
    <property type="match status" value="1"/>
</dbReference>
<feature type="transmembrane region" description="Helical" evidence="13">
    <location>
        <begin position="425"/>
        <end position="444"/>
    </location>
</feature>
<dbReference type="InterPro" id="IPR021993">
    <property type="entry name" value="ATPase-cat-bd"/>
</dbReference>
<dbReference type="SUPFAM" id="SSF81665">
    <property type="entry name" value="Calcium ATPase, transmembrane domain M"/>
    <property type="match status" value="1"/>
</dbReference>
<keyword evidence="8" id="KW-0460">Magnesium</keyword>
<keyword evidence="11" id="KW-0406">Ion transport</keyword>
<dbReference type="GO" id="GO:0016887">
    <property type="term" value="F:ATP hydrolysis activity"/>
    <property type="evidence" value="ECO:0007669"/>
    <property type="project" value="InterPro"/>
</dbReference>
<comment type="similarity">
    <text evidence="2">Belongs to the cation transport ATPase (P-type) (TC 3.A.3) family. Type IB subfamily.</text>
</comment>
<dbReference type="InterPro" id="IPR008250">
    <property type="entry name" value="ATPase_P-typ_transduc_dom_A_sf"/>
</dbReference>
<keyword evidence="7" id="KW-0479">Metal-binding</keyword>
<evidence type="ECO:0000256" key="6">
    <source>
        <dbReference type="ARBA" id="ARBA00022692"/>
    </source>
</evidence>
<dbReference type="InterPro" id="IPR036163">
    <property type="entry name" value="HMA_dom_sf"/>
</dbReference>
<dbReference type="SUPFAM" id="SSF56784">
    <property type="entry name" value="HAD-like"/>
    <property type="match status" value="1"/>
</dbReference>
<dbReference type="SUPFAM" id="SSF55008">
    <property type="entry name" value="HMA, heavy metal-associated domain"/>
    <property type="match status" value="1"/>
</dbReference>
<dbReference type="HOGENOM" id="CLU_001771_0_3_10"/>
<dbReference type="eggNOG" id="COG2608">
    <property type="taxonomic scope" value="Bacteria"/>
</dbReference>
<reference evidence="16" key="1">
    <citation type="submission" date="2012-02" db="EMBL/GenBank/DDBJ databases">
        <title>The complete genome of Echinicola vietnamensis DSM 17526.</title>
        <authorList>
            <person name="Lucas S."/>
            <person name="Copeland A."/>
            <person name="Lapidus A."/>
            <person name="Glavina del Rio T."/>
            <person name="Dalin E."/>
            <person name="Tice H."/>
            <person name="Bruce D."/>
            <person name="Goodwin L."/>
            <person name="Pitluck S."/>
            <person name="Peters L."/>
            <person name="Ovchinnikova G."/>
            <person name="Teshima H."/>
            <person name="Kyrpides N."/>
            <person name="Mavromatis K."/>
            <person name="Ivanova N."/>
            <person name="Brettin T."/>
            <person name="Detter J.C."/>
            <person name="Han C."/>
            <person name="Larimer F."/>
            <person name="Land M."/>
            <person name="Hauser L."/>
            <person name="Markowitz V."/>
            <person name="Cheng J.-F."/>
            <person name="Hugenholtz P."/>
            <person name="Woyke T."/>
            <person name="Wu D."/>
            <person name="Brambilla E."/>
            <person name="Klenk H.-P."/>
            <person name="Eisen J.A."/>
        </authorList>
    </citation>
    <scope>NUCLEOTIDE SEQUENCE [LARGE SCALE GENOMIC DNA]</scope>
    <source>
        <strain evidence="16">DSM 17526 / LMG 23754 / KMM 6221</strain>
    </source>
</reference>
<dbReference type="Gene3D" id="2.70.150.10">
    <property type="entry name" value="Calcium-transporting ATPase, cytoplasmic transduction domain A"/>
    <property type="match status" value="1"/>
</dbReference>
<dbReference type="Gene3D" id="3.40.1110.10">
    <property type="entry name" value="Calcium-transporting ATPase, cytoplasmic domain N"/>
    <property type="match status" value="1"/>
</dbReference>
<evidence type="ECO:0000256" key="9">
    <source>
        <dbReference type="ARBA" id="ARBA00022967"/>
    </source>
</evidence>
<evidence type="ECO:0000256" key="4">
    <source>
        <dbReference type="ARBA" id="ARBA00022475"/>
    </source>
</evidence>
<proteinExistence type="inferred from homology"/>
<dbReference type="Pfam" id="PF12156">
    <property type="entry name" value="ATPase-cat_bd"/>
    <property type="match status" value="1"/>
</dbReference>
<dbReference type="AlphaFoldDB" id="L0G0Q3"/>
<evidence type="ECO:0000256" key="8">
    <source>
        <dbReference type="ARBA" id="ARBA00022842"/>
    </source>
</evidence>
<keyword evidence="9" id="KW-1278">Translocase</keyword>
<evidence type="ECO:0000256" key="7">
    <source>
        <dbReference type="ARBA" id="ARBA00022723"/>
    </source>
</evidence>
<sequence length="809" mass="89923">MRQIDNRSFVLCYHCGEKCQEESLVFDEKDFCCPGCKLVYEVLQENDLSSYYEYGSRPGIRQAVPHAPGNQFDYLNEPEVIQKLVDFSNDKESHITFHIPAIHCASCIWLLEHLHQLCNGVFYSRTDFVKKECKVKFYTDRTSLREVVELLSKIGYPPTLNLSNVNPKKTSSKVDKRLIYKLAVAGFCFGNMMFFSLPEYFSEVSLLEEEFRGLFGYLNLALSLPIVFYAATDYYRSAWYALKNGTVNMDVPIVMGIAALFFYSLHEVLGGGTGYLDSLGGLIFFLLIGKYYQQKTYDTLSFDRDYAAYFPLAVTRMRQEGEEVISMPKLQVGDTIKVRKGELIPADSLLIQGDAQIDYSFVTGEEVPVTVPKGSIIYAGGRQQAGALLLNVQKEPSQGYLTGLWNHESFKELPKEDLSTLANKISGKFTVAVLVIALVTFIFWSLNDLAMGVKAFSSVLIVACPCALALSTPFTLGNTLRIMGHQKFFLKNGQVIERLAGITDYVFDKTGTLTDPTLANVMFIGEALSEDLKIAIKSMVSESTHPLSHRINSWLPVYESVFIEGFQEQLGRGLEALYQGDIIRLGSPEWLGLGKVKSKEGENRVYLAVNGKVLGYFHIMSTLRAGVEETIHELKNNGNVHVLSGDRATEAVKLKETLGADVMLNFHQSPMDKLKYLRRLDAEGKSTVMIGDGLNDAGALQASHVGIAVTDQSTYFSPASDAIMDVEALTKLPAFIGLARNGKQVIMASFVISLVYNVAGIGLAVQGLLSPVVCAVLMPLSSISVVVFTTVMMNYFAYKKGLKTKWLWK</sequence>
<feature type="transmembrane region" description="Helical" evidence="13">
    <location>
        <begin position="247"/>
        <end position="266"/>
    </location>
</feature>
<evidence type="ECO:0000256" key="11">
    <source>
        <dbReference type="ARBA" id="ARBA00023065"/>
    </source>
</evidence>
<dbReference type="PRINTS" id="PR00119">
    <property type="entry name" value="CATATPASE"/>
</dbReference>
<evidence type="ECO:0000313" key="15">
    <source>
        <dbReference type="EMBL" id="AGA79122.1"/>
    </source>
</evidence>
<evidence type="ECO:0000259" key="14">
    <source>
        <dbReference type="PROSITE" id="PS50846"/>
    </source>
</evidence>
<dbReference type="InterPro" id="IPR023299">
    <property type="entry name" value="ATPase_P-typ_cyto_dom_N"/>
</dbReference>
<dbReference type="PROSITE" id="PS00154">
    <property type="entry name" value="ATPASE_E1_E2"/>
    <property type="match status" value="1"/>
</dbReference>
<dbReference type="GO" id="GO:0005886">
    <property type="term" value="C:plasma membrane"/>
    <property type="evidence" value="ECO:0007669"/>
    <property type="project" value="UniProtKB-SubCell"/>
</dbReference>
<accession>L0G0Q3</accession>
<dbReference type="InterPro" id="IPR018303">
    <property type="entry name" value="ATPase_P-typ_P_site"/>
</dbReference>
<feature type="transmembrane region" description="Helical" evidence="13">
    <location>
        <begin position="456"/>
        <end position="477"/>
    </location>
</feature>
<feature type="transmembrane region" description="Helical" evidence="13">
    <location>
        <begin position="217"/>
        <end position="235"/>
    </location>
</feature>
<dbReference type="KEGG" id="evi:Echvi_2883"/>
<feature type="transmembrane region" description="Helical" evidence="13">
    <location>
        <begin position="745"/>
        <end position="769"/>
    </location>
</feature>
<keyword evidence="10 13" id="KW-1133">Transmembrane helix</keyword>
<dbReference type="InterPro" id="IPR001757">
    <property type="entry name" value="P_typ_ATPase"/>
</dbReference>
<keyword evidence="4" id="KW-1003">Cell membrane</keyword>
<dbReference type="InterPro" id="IPR059000">
    <property type="entry name" value="ATPase_P-type_domA"/>
</dbReference>
<feature type="domain" description="HMA" evidence="14">
    <location>
        <begin position="93"/>
        <end position="159"/>
    </location>
</feature>
<dbReference type="GO" id="GO:0005524">
    <property type="term" value="F:ATP binding"/>
    <property type="evidence" value="ECO:0007669"/>
    <property type="project" value="InterPro"/>
</dbReference>
<dbReference type="PANTHER" id="PTHR43520">
    <property type="entry name" value="ATP7, ISOFORM B"/>
    <property type="match status" value="1"/>
</dbReference>
<dbReference type="SUPFAM" id="SSF81653">
    <property type="entry name" value="Calcium ATPase, transduction domain A"/>
    <property type="match status" value="1"/>
</dbReference>
<dbReference type="Proteomes" id="UP000010796">
    <property type="component" value="Chromosome"/>
</dbReference>
<feature type="transmembrane region" description="Helical" evidence="13">
    <location>
        <begin position="775"/>
        <end position="797"/>
    </location>
</feature>
<feature type="transmembrane region" description="Helical" evidence="13">
    <location>
        <begin position="272"/>
        <end position="292"/>
    </location>
</feature>
<evidence type="ECO:0000256" key="2">
    <source>
        <dbReference type="ARBA" id="ARBA00006024"/>
    </source>
</evidence>
<dbReference type="GO" id="GO:0005507">
    <property type="term" value="F:copper ion binding"/>
    <property type="evidence" value="ECO:0007669"/>
    <property type="project" value="TreeGrafter"/>
</dbReference>
<dbReference type="STRING" id="926556.Echvi_2883"/>
<dbReference type="RefSeq" id="WP_015266674.1">
    <property type="nucleotide sequence ID" value="NC_019904.1"/>
</dbReference>
<evidence type="ECO:0000256" key="10">
    <source>
        <dbReference type="ARBA" id="ARBA00022989"/>
    </source>
</evidence>
<keyword evidence="6 13" id="KW-0812">Transmembrane</keyword>
<dbReference type="EMBL" id="CP003346">
    <property type="protein sequence ID" value="AGA79122.1"/>
    <property type="molecule type" value="Genomic_DNA"/>
</dbReference>
<evidence type="ECO:0000256" key="3">
    <source>
        <dbReference type="ARBA" id="ARBA00022448"/>
    </source>
</evidence>
<feature type="transmembrane region" description="Helical" evidence="13">
    <location>
        <begin position="178"/>
        <end position="197"/>
    </location>
</feature>
<dbReference type="NCBIfam" id="TIGR01494">
    <property type="entry name" value="ATPase_P-type"/>
    <property type="match status" value="2"/>
</dbReference>
<evidence type="ECO:0000256" key="13">
    <source>
        <dbReference type="SAM" id="Phobius"/>
    </source>
</evidence>
<dbReference type="InterPro" id="IPR023214">
    <property type="entry name" value="HAD_sf"/>
</dbReference>
<dbReference type="Pfam" id="PF00702">
    <property type="entry name" value="Hydrolase"/>
    <property type="match status" value="1"/>
</dbReference>
<evidence type="ECO:0000313" key="16">
    <source>
        <dbReference type="Proteomes" id="UP000010796"/>
    </source>
</evidence>
<keyword evidence="3" id="KW-0813">Transport</keyword>
<dbReference type="InterPro" id="IPR036412">
    <property type="entry name" value="HAD-like_sf"/>
</dbReference>
<dbReference type="GO" id="GO:0043682">
    <property type="term" value="F:P-type divalent copper transporter activity"/>
    <property type="evidence" value="ECO:0007669"/>
    <property type="project" value="TreeGrafter"/>
</dbReference>
<name>L0G0Q3_ECHVK</name>
<dbReference type="PROSITE" id="PS50846">
    <property type="entry name" value="HMA_2"/>
    <property type="match status" value="1"/>
</dbReference>
<dbReference type="eggNOG" id="COG2217">
    <property type="taxonomic scope" value="Bacteria"/>
</dbReference>
<dbReference type="PRINTS" id="PR00943">
    <property type="entry name" value="CUATPASE"/>
</dbReference>
<comment type="subcellular location">
    <subcellularLocation>
        <location evidence="1">Cell membrane</location>
        <topology evidence="1">Multi-pass membrane protein</topology>
    </subcellularLocation>
</comment>
<evidence type="ECO:0000256" key="1">
    <source>
        <dbReference type="ARBA" id="ARBA00004651"/>
    </source>
</evidence>
<evidence type="ECO:0000256" key="12">
    <source>
        <dbReference type="ARBA" id="ARBA00023136"/>
    </source>
</evidence>
<dbReference type="Pfam" id="PF00122">
    <property type="entry name" value="E1-E2_ATPase"/>
    <property type="match status" value="1"/>
</dbReference>
<gene>
    <name evidence="15" type="ordered locus">Echvi_2883</name>
</gene>
<keyword evidence="5" id="KW-0597">Phosphoprotein</keyword>
<protein>
    <submittedName>
        <fullName evidence="15">P-type ATPase, translocating</fullName>
    </submittedName>
</protein>
<keyword evidence="12 13" id="KW-0472">Membrane</keyword>
<organism evidence="15 16">
    <name type="scientific">Echinicola vietnamensis (strain DSM 17526 / LMG 23754 / KMM 6221)</name>
    <dbReference type="NCBI Taxonomy" id="926556"/>
    <lineage>
        <taxon>Bacteria</taxon>
        <taxon>Pseudomonadati</taxon>
        <taxon>Bacteroidota</taxon>
        <taxon>Cytophagia</taxon>
        <taxon>Cytophagales</taxon>
        <taxon>Cyclobacteriaceae</taxon>
        <taxon>Echinicola</taxon>
    </lineage>
</organism>
<evidence type="ECO:0000256" key="5">
    <source>
        <dbReference type="ARBA" id="ARBA00022553"/>
    </source>
</evidence>
<dbReference type="Gene3D" id="3.40.50.1000">
    <property type="entry name" value="HAD superfamily/HAD-like"/>
    <property type="match status" value="1"/>
</dbReference>